<sequence>MDVKVTANGNAAGGIDWDLDGKKPHQSQIDFPKGTGARDVAFKLFDRTGRNLRFDSAAPIWDHVHDTDCPPSGAASGQIDVVDCSDKQLSVNNKNSAACTLHYQLNFVDGNGQAEAVDPMFKNGGGG</sequence>
<protein>
    <submittedName>
        <fullName evidence="1">Uncharacterized protein</fullName>
    </submittedName>
</protein>
<reference evidence="1" key="1">
    <citation type="submission" date="2022-05" db="EMBL/GenBank/DDBJ databases">
        <authorList>
            <person name="Jo J.-H."/>
            <person name="Im W.-T."/>
        </authorList>
    </citation>
    <scope>NUCLEOTIDE SEQUENCE</scope>
    <source>
        <strain evidence="1">SE220</strain>
    </source>
</reference>
<evidence type="ECO:0000313" key="2">
    <source>
        <dbReference type="Proteomes" id="UP001165342"/>
    </source>
</evidence>
<organism evidence="1 2">
    <name type="scientific">Sphingomonas hankyongi</name>
    <dbReference type="NCBI Taxonomy" id="2908209"/>
    <lineage>
        <taxon>Bacteria</taxon>
        <taxon>Pseudomonadati</taxon>
        <taxon>Pseudomonadota</taxon>
        <taxon>Alphaproteobacteria</taxon>
        <taxon>Sphingomonadales</taxon>
        <taxon>Sphingomonadaceae</taxon>
        <taxon>Sphingomonas</taxon>
    </lineage>
</organism>
<gene>
    <name evidence="1" type="ORF">LZ538_12345</name>
</gene>
<dbReference type="Proteomes" id="UP001165342">
    <property type="component" value="Unassembled WGS sequence"/>
</dbReference>
<keyword evidence="2" id="KW-1185">Reference proteome</keyword>
<proteinExistence type="predicted"/>
<dbReference type="RefSeq" id="WP_249832329.1">
    <property type="nucleotide sequence ID" value="NZ_JAMGBE010000004.1"/>
</dbReference>
<dbReference type="EMBL" id="JAMGBE010000004">
    <property type="protein sequence ID" value="MCL6730831.1"/>
    <property type="molecule type" value="Genomic_DNA"/>
</dbReference>
<evidence type="ECO:0000313" key="1">
    <source>
        <dbReference type="EMBL" id="MCL6730831.1"/>
    </source>
</evidence>
<accession>A0ABT0S4R9</accession>
<name>A0ABT0S4R9_9SPHN</name>
<comment type="caution">
    <text evidence="1">The sequence shown here is derived from an EMBL/GenBank/DDBJ whole genome shotgun (WGS) entry which is preliminary data.</text>
</comment>